<evidence type="ECO:0000313" key="2">
    <source>
        <dbReference type="EMBL" id="HIZ35632.1"/>
    </source>
</evidence>
<dbReference type="Pfam" id="PF01168">
    <property type="entry name" value="Ala_racemase_N"/>
    <property type="match status" value="1"/>
</dbReference>
<dbReference type="Gene3D" id="3.20.20.10">
    <property type="entry name" value="Alanine racemase"/>
    <property type="match status" value="1"/>
</dbReference>
<dbReference type="PANTHER" id="PTHR28004">
    <property type="entry name" value="ZGC:162816-RELATED"/>
    <property type="match status" value="1"/>
</dbReference>
<reference evidence="2" key="1">
    <citation type="journal article" date="2021" name="PeerJ">
        <title>Extensive microbial diversity within the chicken gut microbiome revealed by metagenomics and culture.</title>
        <authorList>
            <person name="Gilroy R."/>
            <person name="Ravi A."/>
            <person name="Getino M."/>
            <person name="Pursley I."/>
            <person name="Horton D.L."/>
            <person name="Alikhan N.F."/>
            <person name="Baker D."/>
            <person name="Gharbi K."/>
            <person name="Hall N."/>
            <person name="Watson M."/>
            <person name="Adriaenssens E.M."/>
            <person name="Foster-Nyarko E."/>
            <person name="Jarju S."/>
            <person name="Secka A."/>
            <person name="Antonio M."/>
            <person name="Oren A."/>
            <person name="Chaudhuri R.R."/>
            <person name="La Ragione R."/>
            <person name="Hildebrand F."/>
            <person name="Pallen M.J."/>
        </authorList>
    </citation>
    <scope>NUCLEOTIDE SEQUENCE</scope>
    <source>
        <strain evidence="2">ChiGjej4B4-7305</strain>
    </source>
</reference>
<dbReference type="PANTHER" id="PTHR28004:SF2">
    <property type="entry name" value="D-SERINE DEHYDRATASE"/>
    <property type="match status" value="1"/>
</dbReference>
<dbReference type="InterPro" id="IPR001608">
    <property type="entry name" value="Ala_racemase_N"/>
</dbReference>
<dbReference type="InterPro" id="IPR051466">
    <property type="entry name" value="D-amino_acid_metab_enzyme"/>
</dbReference>
<accession>A0A9D2J467</accession>
<name>A0A9D2J467_9MICO</name>
<reference evidence="2" key="2">
    <citation type="submission" date="2021-04" db="EMBL/GenBank/DDBJ databases">
        <authorList>
            <person name="Gilroy R."/>
        </authorList>
    </citation>
    <scope>NUCLEOTIDE SEQUENCE</scope>
    <source>
        <strain evidence="2">ChiGjej4B4-7305</strain>
    </source>
</reference>
<protein>
    <submittedName>
        <fullName evidence="2">Alanine racemase</fullName>
        <ecNumber evidence="2">5.1.1.1</ecNumber>
    </submittedName>
</protein>
<proteinExistence type="predicted"/>
<sequence length="401" mass="42834">MSRPQTWRPAPWREATRTFSAPLAVVDVDRFDANAADLLARAGGLPVRLASKSVRVRHLIHRALDLGFSGVMAYSLAEALWLAEDGIEDVLLAYPSVDTAALVRLASTPALREKITLMVDDVSQVALVERAFIRAGSPAGPPVNVCLDIDASLRLGVGGAHVHLGVRRSPVRTGEDAVALARSVQRTGTMRLRGVMFYEAQVAGMPETGLKAPVIRLIKGLTMLELAGRRPSVVTALEEHLGRPMLVNGGGTGSVQQTATDPTITEITAGSGLYCPTLFDSYDAFTARPAAFFGLDVVRRPARGIVTAFGGGYVASGPAHRSRLPRPVDGARLVSAEGAGEVQTPLRYPRGRDGGAIGSRVWLRHAKAGEAMERFDAVHLVRGNRVLQTVPTYRGEGRNFG</sequence>
<dbReference type="AlphaFoldDB" id="A0A9D2J467"/>
<dbReference type="InterPro" id="IPR029066">
    <property type="entry name" value="PLP-binding_barrel"/>
</dbReference>
<keyword evidence="2" id="KW-0413">Isomerase</keyword>
<dbReference type="EMBL" id="DXBY01000132">
    <property type="protein sequence ID" value="HIZ35632.1"/>
    <property type="molecule type" value="Genomic_DNA"/>
</dbReference>
<dbReference type="GO" id="GO:0008784">
    <property type="term" value="F:alanine racemase activity"/>
    <property type="evidence" value="ECO:0007669"/>
    <property type="project" value="UniProtKB-EC"/>
</dbReference>
<evidence type="ECO:0000259" key="1">
    <source>
        <dbReference type="Pfam" id="PF01168"/>
    </source>
</evidence>
<dbReference type="EC" id="5.1.1.1" evidence="2"/>
<dbReference type="GO" id="GO:0008721">
    <property type="term" value="F:D-serine ammonia-lyase activity"/>
    <property type="evidence" value="ECO:0007669"/>
    <property type="project" value="TreeGrafter"/>
</dbReference>
<organism evidence="2 3">
    <name type="scientific">Candidatus Ruania gallistercoris</name>
    <dbReference type="NCBI Taxonomy" id="2838746"/>
    <lineage>
        <taxon>Bacteria</taxon>
        <taxon>Bacillati</taxon>
        <taxon>Actinomycetota</taxon>
        <taxon>Actinomycetes</taxon>
        <taxon>Micrococcales</taxon>
        <taxon>Ruaniaceae</taxon>
        <taxon>Ruania</taxon>
    </lineage>
</organism>
<dbReference type="GO" id="GO:0036088">
    <property type="term" value="P:D-serine catabolic process"/>
    <property type="evidence" value="ECO:0007669"/>
    <property type="project" value="TreeGrafter"/>
</dbReference>
<evidence type="ECO:0000313" key="3">
    <source>
        <dbReference type="Proteomes" id="UP000824037"/>
    </source>
</evidence>
<feature type="domain" description="Alanine racemase N-terminal" evidence="1">
    <location>
        <begin position="26"/>
        <end position="205"/>
    </location>
</feature>
<dbReference type="Proteomes" id="UP000824037">
    <property type="component" value="Unassembled WGS sequence"/>
</dbReference>
<gene>
    <name evidence="2" type="ORF">H9815_07620</name>
</gene>
<dbReference type="SUPFAM" id="SSF51419">
    <property type="entry name" value="PLP-binding barrel"/>
    <property type="match status" value="1"/>
</dbReference>
<comment type="caution">
    <text evidence="2">The sequence shown here is derived from an EMBL/GenBank/DDBJ whole genome shotgun (WGS) entry which is preliminary data.</text>
</comment>